<evidence type="ECO:0000256" key="3">
    <source>
        <dbReference type="ARBA" id="ARBA00011059"/>
    </source>
</evidence>
<feature type="non-terminal residue" evidence="12">
    <location>
        <position position="122"/>
    </location>
</feature>
<keyword evidence="4" id="KW-0963">Cytoplasm</keyword>
<keyword evidence="13" id="KW-1185">Reference proteome</keyword>
<dbReference type="InterPro" id="IPR050687">
    <property type="entry name" value="Dynein_IC"/>
</dbReference>
<evidence type="ECO:0000256" key="8">
    <source>
        <dbReference type="ARBA" id="ARBA00023017"/>
    </source>
</evidence>
<keyword evidence="5" id="KW-0853">WD repeat</keyword>
<dbReference type="GO" id="GO:0036157">
    <property type="term" value="C:outer dynein arm"/>
    <property type="evidence" value="ECO:0007669"/>
    <property type="project" value="TreeGrafter"/>
</dbReference>
<keyword evidence="10" id="KW-0206">Cytoskeleton</keyword>
<evidence type="ECO:0000256" key="7">
    <source>
        <dbReference type="ARBA" id="ARBA00022737"/>
    </source>
</evidence>
<dbReference type="PANTHER" id="PTHR12442:SF11">
    <property type="entry name" value="DYNEIN AXONEMAL INTERMEDIATE CHAIN 1"/>
    <property type="match status" value="1"/>
</dbReference>
<keyword evidence="8" id="KW-0243">Dynein</keyword>
<keyword evidence="9" id="KW-0505">Motor protein</keyword>
<evidence type="ECO:0000256" key="10">
    <source>
        <dbReference type="ARBA" id="ARBA00023212"/>
    </source>
</evidence>
<evidence type="ECO:0000313" key="13">
    <source>
        <dbReference type="Proteomes" id="UP000678499"/>
    </source>
</evidence>
<gene>
    <name evidence="12" type="ORF">NMOB1V02_LOCUS10341</name>
</gene>
<proteinExistence type="inferred from homology"/>
<evidence type="ECO:0000256" key="11">
    <source>
        <dbReference type="ARBA" id="ARBA00023273"/>
    </source>
</evidence>
<organism evidence="12">
    <name type="scientific">Notodromas monacha</name>
    <dbReference type="NCBI Taxonomy" id="399045"/>
    <lineage>
        <taxon>Eukaryota</taxon>
        <taxon>Metazoa</taxon>
        <taxon>Ecdysozoa</taxon>
        <taxon>Arthropoda</taxon>
        <taxon>Crustacea</taxon>
        <taxon>Oligostraca</taxon>
        <taxon>Ostracoda</taxon>
        <taxon>Podocopa</taxon>
        <taxon>Podocopida</taxon>
        <taxon>Cypridocopina</taxon>
        <taxon>Cypridoidea</taxon>
        <taxon>Cyprididae</taxon>
        <taxon>Notodromas</taxon>
    </lineage>
</organism>
<name>A0A7R9BZA3_9CRUS</name>
<keyword evidence="7" id="KW-0677">Repeat</keyword>
<evidence type="ECO:0000256" key="1">
    <source>
        <dbReference type="ARBA" id="ARBA00004138"/>
    </source>
</evidence>
<dbReference type="PANTHER" id="PTHR12442">
    <property type="entry name" value="DYNEIN INTERMEDIATE CHAIN"/>
    <property type="match status" value="1"/>
</dbReference>
<evidence type="ECO:0000256" key="9">
    <source>
        <dbReference type="ARBA" id="ARBA00023175"/>
    </source>
</evidence>
<dbReference type="EMBL" id="OA886254">
    <property type="protein sequence ID" value="CAD7282720.1"/>
    <property type="molecule type" value="Genomic_DNA"/>
</dbReference>
<reference evidence="12" key="1">
    <citation type="submission" date="2020-11" db="EMBL/GenBank/DDBJ databases">
        <authorList>
            <person name="Tran Van P."/>
        </authorList>
    </citation>
    <scope>NUCLEOTIDE SEQUENCE</scope>
</reference>
<dbReference type="Gene3D" id="2.130.10.10">
    <property type="entry name" value="YVTN repeat-like/Quinoprotein amine dehydrogenase"/>
    <property type="match status" value="1"/>
</dbReference>
<evidence type="ECO:0000256" key="4">
    <source>
        <dbReference type="ARBA" id="ARBA00022490"/>
    </source>
</evidence>
<accession>A0A7R9BZA3</accession>
<dbReference type="EMBL" id="CAJPEX010004217">
    <property type="protein sequence ID" value="CAG0922872.1"/>
    <property type="molecule type" value="Genomic_DNA"/>
</dbReference>
<comment type="subcellular location">
    <subcellularLocation>
        <location evidence="1">Cell projection</location>
        <location evidence="1">Cilium</location>
    </subcellularLocation>
    <subcellularLocation>
        <location evidence="2">Cytoplasm</location>
        <location evidence="2">Cytoskeleton</location>
    </subcellularLocation>
</comment>
<dbReference type="SUPFAM" id="SSF50978">
    <property type="entry name" value="WD40 repeat-like"/>
    <property type="match status" value="1"/>
</dbReference>
<sequence>LPLLEIDVGCEVEDVAWAPYSSTVIAVVTGNGDVLVFDLAEDRFSPICVQKVTKWKRSRCTTIAFNPVDPIVSVGDNRGTVVILKLSPNLRKKPKPVKNMGGVDDNQGPPEERKLRALLAML</sequence>
<dbReference type="GO" id="GO:0045504">
    <property type="term" value="F:dynein heavy chain binding"/>
    <property type="evidence" value="ECO:0007669"/>
    <property type="project" value="TreeGrafter"/>
</dbReference>
<dbReference type="GO" id="GO:0005874">
    <property type="term" value="C:microtubule"/>
    <property type="evidence" value="ECO:0007669"/>
    <property type="project" value="UniProtKB-KW"/>
</dbReference>
<dbReference type="OrthoDB" id="6372332at2759"/>
<dbReference type="InterPro" id="IPR015943">
    <property type="entry name" value="WD40/YVTN_repeat-like_dom_sf"/>
</dbReference>
<dbReference type="InterPro" id="IPR036322">
    <property type="entry name" value="WD40_repeat_dom_sf"/>
</dbReference>
<evidence type="ECO:0000256" key="5">
    <source>
        <dbReference type="ARBA" id="ARBA00022574"/>
    </source>
</evidence>
<dbReference type="Proteomes" id="UP000678499">
    <property type="component" value="Unassembled WGS sequence"/>
</dbReference>
<dbReference type="GO" id="GO:0036158">
    <property type="term" value="P:outer dynein arm assembly"/>
    <property type="evidence" value="ECO:0007669"/>
    <property type="project" value="TreeGrafter"/>
</dbReference>
<dbReference type="AlphaFoldDB" id="A0A7R9BZA3"/>
<dbReference type="GO" id="GO:0045503">
    <property type="term" value="F:dynein light chain binding"/>
    <property type="evidence" value="ECO:0007669"/>
    <property type="project" value="TreeGrafter"/>
</dbReference>
<dbReference type="GO" id="GO:0003341">
    <property type="term" value="P:cilium movement"/>
    <property type="evidence" value="ECO:0007669"/>
    <property type="project" value="TreeGrafter"/>
</dbReference>
<comment type="similarity">
    <text evidence="3">Belongs to the dynein intermediate chain family.</text>
</comment>
<evidence type="ECO:0000256" key="6">
    <source>
        <dbReference type="ARBA" id="ARBA00022701"/>
    </source>
</evidence>
<evidence type="ECO:0000256" key="2">
    <source>
        <dbReference type="ARBA" id="ARBA00004245"/>
    </source>
</evidence>
<keyword evidence="11" id="KW-0966">Cell projection</keyword>
<keyword evidence="6" id="KW-0493">Microtubule</keyword>
<evidence type="ECO:0000313" key="12">
    <source>
        <dbReference type="EMBL" id="CAD7282720.1"/>
    </source>
</evidence>
<protein>
    <submittedName>
        <fullName evidence="12">Uncharacterized protein</fullName>
    </submittedName>
</protein>